<evidence type="ECO:0000313" key="2">
    <source>
        <dbReference type="Proteomes" id="UP001168528"/>
    </source>
</evidence>
<dbReference type="EMBL" id="JAUKPO010000021">
    <property type="protein sequence ID" value="MDO1449711.1"/>
    <property type="molecule type" value="Genomic_DNA"/>
</dbReference>
<protein>
    <recommendedName>
        <fullName evidence="3">Cupin domain-containing protein</fullName>
    </recommendedName>
</protein>
<evidence type="ECO:0008006" key="3">
    <source>
        <dbReference type="Google" id="ProtNLM"/>
    </source>
</evidence>
<comment type="caution">
    <text evidence="1">The sequence shown here is derived from an EMBL/GenBank/DDBJ whole genome shotgun (WGS) entry which is preliminary data.</text>
</comment>
<evidence type="ECO:0000313" key="1">
    <source>
        <dbReference type="EMBL" id="MDO1449711.1"/>
    </source>
</evidence>
<organism evidence="1 2">
    <name type="scientific">Rhodocytophaga aerolata</name>
    <dbReference type="NCBI Taxonomy" id="455078"/>
    <lineage>
        <taxon>Bacteria</taxon>
        <taxon>Pseudomonadati</taxon>
        <taxon>Bacteroidota</taxon>
        <taxon>Cytophagia</taxon>
        <taxon>Cytophagales</taxon>
        <taxon>Rhodocytophagaceae</taxon>
        <taxon>Rhodocytophaga</taxon>
    </lineage>
</organism>
<dbReference type="InterPro" id="IPR014710">
    <property type="entry name" value="RmlC-like_jellyroll"/>
</dbReference>
<gene>
    <name evidence="1" type="ORF">Q0590_25765</name>
</gene>
<dbReference type="Gene3D" id="2.60.120.10">
    <property type="entry name" value="Jelly Rolls"/>
    <property type="match status" value="1"/>
</dbReference>
<sequence>MDTFEVTRLYADTNRHSHFERLLIPLHSAGSIGFVSEAEEVESIIFRKVLPEYDYDFHQAPAKQYIILLDGEIEIETSQGEKRNFMPGDIILVEDTTGKGHRTKNLLPAIRKSVFVTLK</sequence>
<keyword evidence="2" id="KW-1185">Reference proteome</keyword>
<dbReference type="RefSeq" id="WP_302040514.1">
    <property type="nucleotide sequence ID" value="NZ_JAUKPO010000021.1"/>
</dbReference>
<proteinExistence type="predicted"/>
<reference evidence="1" key="1">
    <citation type="submission" date="2023-07" db="EMBL/GenBank/DDBJ databases">
        <title>The genome sequence of Rhodocytophaga aerolata KACC 12507.</title>
        <authorList>
            <person name="Zhang X."/>
        </authorList>
    </citation>
    <scope>NUCLEOTIDE SEQUENCE</scope>
    <source>
        <strain evidence="1">KACC 12507</strain>
    </source>
</reference>
<accession>A0ABT8RDB7</accession>
<dbReference type="Proteomes" id="UP001168528">
    <property type="component" value="Unassembled WGS sequence"/>
</dbReference>
<name>A0ABT8RDB7_9BACT</name>